<feature type="binding site" description="axial binding residue" evidence="6">
    <location>
        <position position="48"/>
    </location>
    <ligand>
        <name>heme c</name>
        <dbReference type="ChEBI" id="CHEBI:61717"/>
        <label>1</label>
    </ligand>
    <ligandPart>
        <name>Fe</name>
        <dbReference type="ChEBI" id="CHEBI:18248"/>
    </ligandPart>
</feature>
<feature type="binding site" description="axial binding residue" evidence="6">
    <location>
        <position position="52"/>
    </location>
    <ligand>
        <name>heme c</name>
        <dbReference type="ChEBI" id="CHEBI:61717"/>
        <label>1</label>
    </ligand>
    <ligandPart>
        <name>Fe</name>
        <dbReference type="ChEBI" id="CHEBI:18248"/>
    </ligandPart>
</feature>
<dbReference type="InterPro" id="IPR036280">
    <property type="entry name" value="Multihaem_cyt_sf"/>
</dbReference>
<evidence type="ECO:0000256" key="2">
    <source>
        <dbReference type="ARBA" id="ARBA00022617"/>
    </source>
</evidence>
<dbReference type="EMBL" id="APJX01000001">
    <property type="protein sequence ID" value="EMS81469.1"/>
    <property type="molecule type" value="Genomic_DNA"/>
</dbReference>
<dbReference type="GO" id="GO:0009055">
    <property type="term" value="F:electron transfer activity"/>
    <property type="evidence" value="ECO:0007669"/>
    <property type="project" value="InterPro"/>
</dbReference>
<dbReference type="PRINTS" id="PR00609">
    <property type="entry name" value="CYTOCHROMEC3"/>
</dbReference>
<evidence type="ECO:0000256" key="1">
    <source>
        <dbReference type="ARBA" id="ARBA00022448"/>
    </source>
</evidence>
<evidence type="ECO:0000313" key="10">
    <source>
        <dbReference type="Proteomes" id="UP000014216"/>
    </source>
</evidence>
<feature type="binding site" description="axial binding residue" evidence="6">
    <location>
        <position position="96"/>
    </location>
    <ligand>
        <name>heme c</name>
        <dbReference type="ChEBI" id="CHEBI:61717"/>
        <label>1</label>
    </ligand>
    <ligandPart>
        <name>Fe</name>
        <dbReference type="ChEBI" id="CHEBI:18248"/>
    </ligandPart>
</feature>
<feature type="binding site" description="axial binding residue" evidence="6">
    <location>
        <position position="99"/>
    </location>
    <ligand>
        <name>heme c</name>
        <dbReference type="ChEBI" id="CHEBI:61717"/>
        <label>1</label>
    </ligand>
    <ligandPart>
        <name>Fe</name>
        <dbReference type="ChEBI" id="CHEBI:18248"/>
    </ligandPart>
</feature>
<evidence type="ECO:0000313" key="9">
    <source>
        <dbReference type="EMBL" id="EMS81469.1"/>
    </source>
</evidence>
<organism evidence="9 10">
    <name type="scientific">Desulfotignum phosphitoxidans DSM 13687</name>
    <dbReference type="NCBI Taxonomy" id="1286635"/>
    <lineage>
        <taxon>Bacteria</taxon>
        <taxon>Pseudomonadati</taxon>
        <taxon>Thermodesulfobacteriota</taxon>
        <taxon>Desulfobacteria</taxon>
        <taxon>Desulfobacterales</taxon>
        <taxon>Desulfobacteraceae</taxon>
        <taxon>Desulfotignum</taxon>
    </lineage>
</organism>
<keyword evidence="4" id="KW-0249">Electron transport</keyword>
<keyword evidence="2 6" id="KW-0349">Heme</keyword>
<dbReference type="AlphaFoldDB" id="S0G649"/>
<dbReference type="InterPro" id="IPR020942">
    <property type="entry name" value="Cyt_c_III_dom"/>
</dbReference>
<proteinExistence type="predicted"/>
<evidence type="ECO:0000256" key="5">
    <source>
        <dbReference type="ARBA" id="ARBA00023004"/>
    </source>
</evidence>
<feature type="binding site" description="axial binding residue" evidence="6">
    <location>
        <position position="42"/>
    </location>
    <ligand>
        <name>heme c</name>
        <dbReference type="ChEBI" id="CHEBI:61717"/>
        <label>1</label>
    </ligand>
    <ligandPart>
        <name>Fe</name>
        <dbReference type="ChEBI" id="CHEBI:18248"/>
    </ligandPart>
</feature>
<keyword evidence="5 6" id="KW-0408">Iron</keyword>
<feature type="binding site" description="axial binding residue" evidence="6">
    <location>
        <position position="115"/>
    </location>
    <ligand>
        <name>heme c</name>
        <dbReference type="ChEBI" id="CHEBI:61717"/>
        <label>1</label>
    </ligand>
    <ligandPart>
        <name>Fe</name>
        <dbReference type="ChEBI" id="CHEBI:18248"/>
    </ligandPart>
</feature>
<gene>
    <name evidence="9" type="ORF">Dpo_1c06100</name>
</gene>
<comment type="caution">
    <text evidence="9">The sequence shown here is derived from an EMBL/GenBank/DDBJ whole genome shotgun (WGS) entry which is preliminary data.</text>
</comment>
<feature type="domain" description="Class III cytochrome C" evidence="8">
    <location>
        <begin position="30"/>
        <end position="119"/>
    </location>
</feature>
<dbReference type="RefSeq" id="WP_006964208.1">
    <property type="nucleotide sequence ID" value="NZ_APJX01000001.1"/>
</dbReference>
<feature type="binding site" description="axial binding residue" evidence="6">
    <location>
        <position position="118"/>
    </location>
    <ligand>
        <name>heme c</name>
        <dbReference type="ChEBI" id="CHEBI:61717"/>
        <label>3</label>
    </ligand>
    <ligandPart>
        <name>Fe</name>
        <dbReference type="ChEBI" id="CHEBI:18248"/>
    </ligandPart>
</feature>
<evidence type="ECO:0000259" key="8">
    <source>
        <dbReference type="Pfam" id="PF02085"/>
    </source>
</evidence>
<dbReference type="CDD" id="cd08168">
    <property type="entry name" value="Cytochrom_C3"/>
    <property type="match status" value="1"/>
</dbReference>
<dbReference type="Pfam" id="PF02085">
    <property type="entry name" value="Cytochrom_CIII"/>
    <property type="match status" value="1"/>
</dbReference>
<evidence type="ECO:0000256" key="7">
    <source>
        <dbReference type="SAM" id="SignalP"/>
    </source>
</evidence>
<evidence type="ECO:0000256" key="3">
    <source>
        <dbReference type="ARBA" id="ARBA00022723"/>
    </source>
</evidence>
<feature type="binding site" description="axial binding residue" evidence="6">
    <location>
        <position position="53"/>
    </location>
    <ligand>
        <name>heme c</name>
        <dbReference type="ChEBI" id="CHEBI:61717"/>
        <label>1</label>
    </ligand>
    <ligandPart>
        <name>Fe</name>
        <dbReference type="ChEBI" id="CHEBI:18248"/>
    </ligandPart>
</feature>
<feature type="binding site" description="axial binding residue" evidence="6">
    <location>
        <position position="100"/>
    </location>
    <ligand>
        <name>heme c</name>
        <dbReference type="ChEBI" id="CHEBI:61717"/>
        <label>1</label>
    </ligand>
    <ligandPart>
        <name>Fe</name>
        <dbReference type="ChEBI" id="CHEBI:18248"/>
    </ligandPart>
</feature>
<keyword evidence="1" id="KW-0813">Transport</keyword>
<dbReference type="Gene3D" id="3.90.10.10">
    <property type="entry name" value="Cytochrome C3"/>
    <property type="match status" value="1"/>
</dbReference>
<sequence length="123" mass="13698">MKKIVLALACVFFVSGVYAYDAVIEFSGGKNRGPVLFDHEYHMFDFDCLDCHHVMENGENVLDEADLVEGNPDILCASCHDSQSEIDTTQAFHYQCMGCHNNYSLTSEPTGPTLCGECHILEK</sequence>
<evidence type="ECO:0000256" key="4">
    <source>
        <dbReference type="ARBA" id="ARBA00022982"/>
    </source>
</evidence>
<feature type="binding site" description="axial binding residue" evidence="6">
    <location>
        <position position="39"/>
    </location>
    <ligand>
        <name>heme c</name>
        <dbReference type="ChEBI" id="CHEBI:61717"/>
        <label>1</label>
    </ligand>
    <ligandPart>
        <name>Fe</name>
        <dbReference type="ChEBI" id="CHEBI:18248"/>
    </ligandPart>
</feature>
<protein>
    <submittedName>
        <fullName evidence="9">Cytochrome c class III</fullName>
    </submittedName>
</protein>
<keyword evidence="7" id="KW-0732">Signal</keyword>
<dbReference type="Proteomes" id="UP000014216">
    <property type="component" value="Unassembled WGS sequence"/>
</dbReference>
<keyword evidence="10" id="KW-1185">Reference proteome</keyword>
<dbReference type="OrthoDB" id="9796996at2"/>
<dbReference type="SUPFAM" id="SSF48695">
    <property type="entry name" value="Multiheme cytochromes"/>
    <property type="match status" value="1"/>
</dbReference>
<dbReference type="GO" id="GO:0046872">
    <property type="term" value="F:metal ion binding"/>
    <property type="evidence" value="ECO:0007669"/>
    <property type="project" value="UniProtKB-KW"/>
</dbReference>
<feature type="signal peptide" evidence="7">
    <location>
        <begin position="1"/>
        <end position="19"/>
    </location>
</feature>
<reference evidence="9 10" key="1">
    <citation type="journal article" date="2013" name="Genome Announc.">
        <title>Draft Genome Sequence of Desulfotignum phosphitoxidans DSM 13687 Strain FiPS-3.</title>
        <authorList>
            <person name="Poehlein A."/>
            <person name="Daniel R."/>
            <person name="Simeonova D.D."/>
        </authorList>
    </citation>
    <scope>NUCLEOTIDE SEQUENCE [LARGE SCALE GENOMIC DNA]</scope>
    <source>
        <strain evidence="9 10">DSM 13687</strain>
    </source>
</reference>
<accession>S0G649</accession>
<keyword evidence="3 6" id="KW-0479">Metal-binding</keyword>
<comment type="cofactor">
    <cofactor evidence="6">
        <name>heme c</name>
        <dbReference type="ChEBI" id="CHEBI:61717"/>
    </cofactor>
    <text evidence="6">Binds 4 heme c groups covalently per monomer.</text>
</comment>
<feature type="chain" id="PRO_5004497588" evidence="7">
    <location>
        <begin position="20"/>
        <end position="123"/>
    </location>
</feature>
<dbReference type="InterPro" id="IPR002322">
    <property type="entry name" value="Cyt_c_III"/>
</dbReference>
<feature type="binding site" description="axial binding residue" evidence="6">
    <location>
        <position position="51"/>
    </location>
    <ligand>
        <name>heme c</name>
        <dbReference type="ChEBI" id="CHEBI:61717"/>
        <label>1</label>
    </ligand>
    <ligandPart>
        <name>Fe</name>
        <dbReference type="ChEBI" id="CHEBI:18248"/>
    </ligandPart>
</feature>
<dbReference type="GO" id="GO:0020037">
    <property type="term" value="F:heme binding"/>
    <property type="evidence" value="ECO:0007669"/>
    <property type="project" value="InterPro"/>
</dbReference>
<name>S0G649_9BACT</name>
<evidence type="ECO:0000256" key="6">
    <source>
        <dbReference type="PIRSR" id="PIRSR602322-1"/>
    </source>
</evidence>
<feature type="binding site" description="axial binding residue" evidence="6">
    <location>
        <position position="119"/>
    </location>
    <ligand>
        <name>heme c</name>
        <dbReference type="ChEBI" id="CHEBI:61717"/>
        <label>1</label>
    </ligand>
    <ligandPart>
        <name>Fe</name>
        <dbReference type="ChEBI" id="CHEBI:18248"/>
    </ligandPart>
</feature>